<dbReference type="InterPro" id="IPR046947">
    <property type="entry name" value="LytR-like"/>
</dbReference>
<feature type="modified residue" description="4-aspartylphosphate" evidence="1">
    <location>
        <position position="55"/>
    </location>
</feature>
<dbReference type="RefSeq" id="WP_192009776.1">
    <property type="nucleotide sequence ID" value="NZ_JACYTQ010000002.1"/>
</dbReference>
<evidence type="ECO:0000256" key="1">
    <source>
        <dbReference type="PROSITE-ProRule" id="PRU00169"/>
    </source>
</evidence>
<protein>
    <submittedName>
        <fullName evidence="4">Response regulator transcription factor</fullName>
    </submittedName>
</protein>
<dbReference type="EMBL" id="JACYTQ010000002">
    <property type="protein sequence ID" value="MBD8488929.1"/>
    <property type="molecule type" value="Genomic_DNA"/>
</dbReference>
<dbReference type="Pfam" id="PF00072">
    <property type="entry name" value="Response_reg"/>
    <property type="match status" value="1"/>
</dbReference>
<dbReference type="SUPFAM" id="SSF52172">
    <property type="entry name" value="CheY-like"/>
    <property type="match status" value="1"/>
</dbReference>
<dbReference type="PANTHER" id="PTHR37299:SF1">
    <property type="entry name" value="STAGE 0 SPORULATION PROTEIN A HOMOLOG"/>
    <property type="match status" value="1"/>
</dbReference>
<organism evidence="4 5">
    <name type="scientific">Echinicola arenosa</name>
    <dbReference type="NCBI Taxonomy" id="2774144"/>
    <lineage>
        <taxon>Bacteria</taxon>
        <taxon>Pseudomonadati</taxon>
        <taxon>Bacteroidota</taxon>
        <taxon>Cytophagia</taxon>
        <taxon>Cytophagales</taxon>
        <taxon>Cyclobacteriaceae</taxon>
        <taxon>Echinicola</taxon>
    </lineage>
</organism>
<dbReference type="InterPro" id="IPR007492">
    <property type="entry name" value="LytTR_DNA-bd_dom"/>
</dbReference>
<dbReference type="Proteomes" id="UP000647133">
    <property type="component" value="Unassembled WGS sequence"/>
</dbReference>
<evidence type="ECO:0000259" key="3">
    <source>
        <dbReference type="PROSITE" id="PS50930"/>
    </source>
</evidence>
<feature type="domain" description="HTH LytTR-type" evidence="3">
    <location>
        <begin position="131"/>
        <end position="202"/>
    </location>
</feature>
<gene>
    <name evidence="4" type="ORF">IFO69_09250</name>
</gene>
<sequence length="229" mass="26126">MKINCIIVEDEPASRDLLEKYIADCPSLNLVATCKHALEAMEVIHEQSIHLIFLDINMPKLSGLSFYKSLSNAPYVIFTTAYPQYAIEGFELDAVDYLLKPFPFERFLKAVQKAIHKVNAEKPLSQESAYIILKSDKKLFRVGMDEIFYLEALGDYVKVITVDKSIIVHDTFQGILQQLPSNEFIRVHKSFAVALHKLDHIEGNMIHIKENTVPIGQTYKAEFLNLIKP</sequence>
<keyword evidence="5" id="KW-1185">Reference proteome</keyword>
<dbReference type="PROSITE" id="PS50110">
    <property type="entry name" value="RESPONSE_REGULATORY"/>
    <property type="match status" value="1"/>
</dbReference>
<evidence type="ECO:0000313" key="5">
    <source>
        <dbReference type="Proteomes" id="UP000647133"/>
    </source>
</evidence>
<evidence type="ECO:0000313" key="4">
    <source>
        <dbReference type="EMBL" id="MBD8488929.1"/>
    </source>
</evidence>
<feature type="domain" description="Response regulatory" evidence="2">
    <location>
        <begin position="4"/>
        <end position="115"/>
    </location>
</feature>
<dbReference type="SMART" id="SM00850">
    <property type="entry name" value="LytTR"/>
    <property type="match status" value="1"/>
</dbReference>
<reference evidence="4 5" key="1">
    <citation type="submission" date="2020-09" db="EMBL/GenBank/DDBJ databases">
        <title>Echinicola sp. CAU 1574 isolated from sand of Sido Beach.</title>
        <authorList>
            <person name="Kim W."/>
        </authorList>
    </citation>
    <scope>NUCLEOTIDE SEQUENCE [LARGE SCALE GENOMIC DNA]</scope>
    <source>
        <strain evidence="4 5">CAU 1574</strain>
    </source>
</reference>
<comment type="caution">
    <text evidence="4">The sequence shown here is derived from an EMBL/GenBank/DDBJ whole genome shotgun (WGS) entry which is preliminary data.</text>
</comment>
<keyword evidence="1" id="KW-0597">Phosphoprotein</keyword>
<dbReference type="PROSITE" id="PS50930">
    <property type="entry name" value="HTH_LYTTR"/>
    <property type="match status" value="1"/>
</dbReference>
<dbReference type="Gene3D" id="3.40.50.2300">
    <property type="match status" value="1"/>
</dbReference>
<dbReference type="Pfam" id="PF04397">
    <property type="entry name" value="LytTR"/>
    <property type="match status" value="1"/>
</dbReference>
<evidence type="ECO:0000259" key="2">
    <source>
        <dbReference type="PROSITE" id="PS50110"/>
    </source>
</evidence>
<dbReference type="InterPro" id="IPR011006">
    <property type="entry name" value="CheY-like_superfamily"/>
</dbReference>
<name>A0ABR9AMU0_9BACT</name>
<dbReference type="InterPro" id="IPR001789">
    <property type="entry name" value="Sig_transdc_resp-reg_receiver"/>
</dbReference>
<proteinExistence type="predicted"/>
<dbReference type="Gene3D" id="2.40.50.1020">
    <property type="entry name" value="LytTr DNA-binding domain"/>
    <property type="match status" value="1"/>
</dbReference>
<accession>A0ABR9AMU0</accession>
<dbReference type="PANTHER" id="PTHR37299">
    <property type="entry name" value="TRANSCRIPTIONAL REGULATOR-RELATED"/>
    <property type="match status" value="1"/>
</dbReference>
<dbReference type="SMART" id="SM00448">
    <property type="entry name" value="REC"/>
    <property type="match status" value="1"/>
</dbReference>